<evidence type="ECO:0000256" key="7">
    <source>
        <dbReference type="ARBA" id="ARBA00023136"/>
    </source>
</evidence>
<organism evidence="9 10">
    <name type="scientific">Paenibacillus terrae</name>
    <dbReference type="NCBI Taxonomy" id="159743"/>
    <lineage>
        <taxon>Bacteria</taxon>
        <taxon>Bacillati</taxon>
        <taxon>Bacillota</taxon>
        <taxon>Bacilli</taxon>
        <taxon>Bacillales</taxon>
        <taxon>Paenibacillaceae</taxon>
        <taxon>Paenibacillus</taxon>
    </lineage>
</organism>
<evidence type="ECO:0000256" key="8">
    <source>
        <dbReference type="SAM" id="Phobius"/>
    </source>
</evidence>
<comment type="similarity">
    <text evidence="2">Belongs to the amino acid-polyamine-organocation (APC) superfamily. Spore germination protein (SGP) (TC 2.A.3.9) family.</text>
</comment>
<feature type="transmembrane region" description="Helical" evidence="8">
    <location>
        <begin position="80"/>
        <end position="101"/>
    </location>
</feature>
<dbReference type="Pfam" id="PF03845">
    <property type="entry name" value="Spore_permease"/>
    <property type="match status" value="1"/>
</dbReference>
<dbReference type="GO" id="GO:0009847">
    <property type="term" value="P:spore germination"/>
    <property type="evidence" value="ECO:0007669"/>
    <property type="project" value="InterPro"/>
</dbReference>
<evidence type="ECO:0000256" key="4">
    <source>
        <dbReference type="ARBA" id="ARBA00022544"/>
    </source>
</evidence>
<feature type="transmembrane region" description="Helical" evidence="8">
    <location>
        <begin position="186"/>
        <end position="207"/>
    </location>
</feature>
<feature type="transmembrane region" description="Helical" evidence="8">
    <location>
        <begin position="12"/>
        <end position="35"/>
    </location>
</feature>
<reference evidence="9 10" key="1">
    <citation type="submission" date="2018-01" db="EMBL/GenBank/DDBJ databases">
        <title>Bacillales members from the olive rhizosphere are effective biological control agents against Verticillium dahliae.</title>
        <authorList>
            <person name="Gomez-Lama C."/>
            <person name="Legarda G."/>
            <person name="Ruano-Rosa D."/>
            <person name="Pizarro-Tobias P."/>
            <person name="Valverde-Corredor A."/>
            <person name="Niqui J.L."/>
            <person name="Trivino J.C."/>
            <person name="Roca A."/>
            <person name="Mercado-Blanco J."/>
        </authorList>
    </citation>
    <scope>NUCLEOTIDE SEQUENCE [LARGE SCALE GENOMIC DNA]</scope>
    <source>
        <strain evidence="9 10">PIC167</strain>
    </source>
</reference>
<name>A0A4U2PYM0_9BACL</name>
<keyword evidence="7 8" id="KW-0472">Membrane</keyword>
<feature type="transmembrane region" description="Helical" evidence="8">
    <location>
        <begin position="310"/>
        <end position="329"/>
    </location>
</feature>
<feature type="transmembrane region" description="Helical" evidence="8">
    <location>
        <begin position="269"/>
        <end position="289"/>
    </location>
</feature>
<dbReference type="Proteomes" id="UP000308114">
    <property type="component" value="Unassembled WGS sequence"/>
</dbReference>
<dbReference type="RefSeq" id="WP_137061570.1">
    <property type="nucleotide sequence ID" value="NZ_PNXQ01000011.1"/>
</dbReference>
<accession>A0A4U2PYM0</accession>
<evidence type="ECO:0000256" key="6">
    <source>
        <dbReference type="ARBA" id="ARBA00022989"/>
    </source>
</evidence>
<evidence type="ECO:0000313" key="10">
    <source>
        <dbReference type="Proteomes" id="UP000308114"/>
    </source>
</evidence>
<dbReference type="NCBIfam" id="TIGR00912">
    <property type="entry name" value="2A0309"/>
    <property type="match status" value="1"/>
</dbReference>
<dbReference type="AlphaFoldDB" id="A0A4U2PYM0"/>
<evidence type="ECO:0000256" key="2">
    <source>
        <dbReference type="ARBA" id="ARBA00007998"/>
    </source>
</evidence>
<protein>
    <submittedName>
        <fullName evidence="9">Spore gernimation protein</fullName>
    </submittedName>
</protein>
<dbReference type="InterPro" id="IPR004761">
    <property type="entry name" value="Spore_GerAB"/>
</dbReference>
<sequence>MEKGRISVGQVTVLIIFCTMGDMILIIPSICTHIAKQDAWISTLLSIPAGMALVWLLLRVHELYPSLTLIEAIRKIIGKWLAPVVSIWYLFYFLMSDAIYIREFGDFYTTQTYVLTPLRILMLLAILMLVFAFFTGIEALARASELCLPFFVIVTITVVACLIPEIDFSKVKPIMENGVLPTIHGTLLGVSYPFGELVVFLMLFPYVKHSAHFKRSILLGSLIGGILLSLFVIMSLFVLGPFLTESSVYPSYMLTAKINVFNFFQRMEAFIAAIWGLSLFFKSFLYFYAFILGTAQTFRLKDYRPLSMPAAMLIYGLSMMVAPNIIYYFDTLVPSWVDWDLTNSVIIPLSLWGIYAIRQKSKQS</sequence>
<dbReference type="EMBL" id="PNXQ01000011">
    <property type="protein sequence ID" value="TKH44775.1"/>
    <property type="molecule type" value="Genomic_DNA"/>
</dbReference>
<dbReference type="PANTHER" id="PTHR34975:SF2">
    <property type="entry name" value="SPORE GERMINATION PROTEIN A2"/>
    <property type="match status" value="1"/>
</dbReference>
<gene>
    <name evidence="9" type="ORF">C1I60_10020</name>
</gene>
<keyword evidence="3" id="KW-0813">Transport</keyword>
<feature type="transmembrane region" description="Helical" evidence="8">
    <location>
        <begin position="219"/>
        <end position="243"/>
    </location>
</feature>
<evidence type="ECO:0000256" key="1">
    <source>
        <dbReference type="ARBA" id="ARBA00004141"/>
    </source>
</evidence>
<feature type="transmembrane region" description="Helical" evidence="8">
    <location>
        <begin position="41"/>
        <end position="60"/>
    </location>
</feature>
<evidence type="ECO:0000313" key="9">
    <source>
        <dbReference type="EMBL" id="TKH44775.1"/>
    </source>
</evidence>
<feature type="transmembrane region" description="Helical" evidence="8">
    <location>
        <begin position="146"/>
        <end position="166"/>
    </location>
</feature>
<feature type="transmembrane region" description="Helical" evidence="8">
    <location>
        <begin position="113"/>
        <end position="134"/>
    </location>
</feature>
<feature type="transmembrane region" description="Helical" evidence="8">
    <location>
        <begin position="341"/>
        <end position="357"/>
    </location>
</feature>
<keyword evidence="5 8" id="KW-0812">Transmembrane</keyword>
<comment type="subcellular location">
    <subcellularLocation>
        <location evidence="1">Membrane</location>
        <topology evidence="1">Multi-pass membrane protein</topology>
    </subcellularLocation>
</comment>
<dbReference type="GO" id="GO:0016020">
    <property type="term" value="C:membrane"/>
    <property type="evidence" value="ECO:0007669"/>
    <property type="project" value="UniProtKB-SubCell"/>
</dbReference>
<keyword evidence="6 8" id="KW-1133">Transmembrane helix</keyword>
<keyword evidence="4" id="KW-0309">Germination</keyword>
<comment type="caution">
    <text evidence="9">The sequence shown here is derived from an EMBL/GenBank/DDBJ whole genome shotgun (WGS) entry which is preliminary data.</text>
</comment>
<proteinExistence type="inferred from homology"/>
<evidence type="ECO:0000256" key="5">
    <source>
        <dbReference type="ARBA" id="ARBA00022692"/>
    </source>
</evidence>
<evidence type="ECO:0000256" key="3">
    <source>
        <dbReference type="ARBA" id="ARBA00022448"/>
    </source>
</evidence>
<dbReference type="PANTHER" id="PTHR34975">
    <property type="entry name" value="SPORE GERMINATION PROTEIN A2"/>
    <property type="match status" value="1"/>
</dbReference>